<comment type="caution">
    <text evidence="1">The sequence shown here is derived from an EMBL/GenBank/DDBJ whole genome shotgun (WGS) entry which is preliminary data.</text>
</comment>
<reference evidence="1 2" key="1">
    <citation type="submission" date="2018-08" db="EMBL/GenBank/DDBJ databases">
        <title>The draft genome squence of Brumimicrobium sp. N62.</title>
        <authorList>
            <person name="Du Z.-J."/>
            <person name="Luo H.-R."/>
        </authorList>
    </citation>
    <scope>NUCLEOTIDE SEQUENCE [LARGE SCALE GENOMIC DNA]</scope>
    <source>
        <strain evidence="1 2">N62</strain>
    </source>
</reference>
<organism evidence="1 2">
    <name type="scientific">Brumimicrobium aurantiacum</name>
    <dbReference type="NCBI Taxonomy" id="1737063"/>
    <lineage>
        <taxon>Bacteria</taxon>
        <taxon>Pseudomonadati</taxon>
        <taxon>Bacteroidota</taxon>
        <taxon>Flavobacteriia</taxon>
        <taxon>Flavobacteriales</taxon>
        <taxon>Crocinitomicaceae</taxon>
        <taxon>Brumimicrobium</taxon>
    </lineage>
</organism>
<evidence type="ECO:0000313" key="2">
    <source>
        <dbReference type="Proteomes" id="UP000257127"/>
    </source>
</evidence>
<dbReference type="OrthoDB" id="1467787at2"/>
<gene>
    <name evidence="1" type="ORF">DXU93_12840</name>
</gene>
<protein>
    <submittedName>
        <fullName evidence="1">Uncharacterized protein</fullName>
    </submittedName>
</protein>
<dbReference type="AlphaFoldDB" id="A0A3E1EVR1"/>
<sequence>MAHTKINYVLILFLATLLFAGCKKKSKENTTVIWEVVNPVTATPYVNMLVRLYEAKKTNKGIEHTLVYEGKTDQSGRAEFSFKANLAGKFWYRPEINEGSLGVNGIDYSVIKQPSPSDENVLKDEENVVRYEIVPNGEFVIHIKNTNCLNANDKMRYRINQLYTRPFDGYSNWSPSPTLTSGYYEGCYESLSNVLVNPSDSIVYELEVIKNNNTELIKLKFHNRPNEVDTIKLYY</sequence>
<name>A0A3E1EVR1_9FLAO</name>
<dbReference type="PROSITE" id="PS51257">
    <property type="entry name" value="PROKAR_LIPOPROTEIN"/>
    <property type="match status" value="1"/>
</dbReference>
<dbReference type="EMBL" id="QURB01000008">
    <property type="protein sequence ID" value="RFC53641.1"/>
    <property type="molecule type" value="Genomic_DNA"/>
</dbReference>
<proteinExistence type="predicted"/>
<accession>A0A3E1EVR1</accession>
<keyword evidence="2" id="KW-1185">Reference proteome</keyword>
<dbReference type="Proteomes" id="UP000257127">
    <property type="component" value="Unassembled WGS sequence"/>
</dbReference>
<evidence type="ECO:0000313" key="1">
    <source>
        <dbReference type="EMBL" id="RFC53641.1"/>
    </source>
</evidence>
<dbReference type="RefSeq" id="WP_116881699.1">
    <property type="nucleotide sequence ID" value="NZ_QURB01000008.1"/>
</dbReference>